<gene>
    <name evidence="1" type="ORF">BU26DRAFT_174215</name>
</gene>
<dbReference type="GeneID" id="54573640"/>
<dbReference type="RefSeq" id="XP_033676604.1">
    <property type="nucleotide sequence ID" value="XM_033820310.1"/>
</dbReference>
<protein>
    <submittedName>
        <fullName evidence="1">Uncharacterized protein</fullName>
    </submittedName>
</protein>
<proteinExistence type="predicted"/>
<dbReference type="OrthoDB" id="5331170at2759"/>
<dbReference type="EMBL" id="ML987211">
    <property type="protein sequence ID" value="KAF2241600.1"/>
    <property type="molecule type" value="Genomic_DNA"/>
</dbReference>
<accession>A0A6A6HW18</accession>
<evidence type="ECO:0000313" key="1">
    <source>
        <dbReference type="EMBL" id="KAF2241600.1"/>
    </source>
</evidence>
<organism evidence="1 2">
    <name type="scientific">Trematosphaeria pertusa</name>
    <dbReference type="NCBI Taxonomy" id="390896"/>
    <lineage>
        <taxon>Eukaryota</taxon>
        <taxon>Fungi</taxon>
        <taxon>Dikarya</taxon>
        <taxon>Ascomycota</taxon>
        <taxon>Pezizomycotina</taxon>
        <taxon>Dothideomycetes</taxon>
        <taxon>Pleosporomycetidae</taxon>
        <taxon>Pleosporales</taxon>
        <taxon>Massarineae</taxon>
        <taxon>Trematosphaeriaceae</taxon>
        <taxon>Trematosphaeria</taxon>
    </lineage>
</organism>
<keyword evidence="2" id="KW-1185">Reference proteome</keyword>
<dbReference type="AlphaFoldDB" id="A0A6A6HW18"/>
<sequence length="175" mass="20810">MAHLPIYLDTPHPWRQRPAEYVYGGAFQHNGWFQNGLPRTVKKPKYHFIWPKDGRNGSKWGRMKDILRGTGPDIHVTISADKRDYMHNRQRRARWAKHTALDDRGPDGALKYRLPWVESGLLGGRDSRKKYDHWTRQYRKPHWWMCTDAIYQGSNDGVFPDAVRDMRGNWYQDTF</sequence>
<reference evidence="1" key="1">
    <citation type="journal article" date="2020" name="Stud. Mycol.">
        <title>101 Dothideomycetes genomes: a test case for predicting lifestyles and emergence of pathogens.</title>
        <authorList>
            <person name="Haridas S."/>
            <person name="Albert R."/>
            <person name="Binder M."/>
            <person name="Bloem J."/>
            <person name="Labutti K."/>
            <person name="Salamov A."/>
            <person name="Andreopoulos B."/>
            <person name="Baker S."/>
            <person name="Barry K."/>
            <person name="Bills G."/>
            <person name="Bluhm B."/>
            <person name="Cannon C."/>
            <person name="Castanera R."/>
            <person name="Culley D."/>
            <person name="Daum C."/>
            <person name="Ezra D."/>
            <person name="Gonzalez J."/>
            <person name="Henrissat B."/>
            <person name="Kuo A."/>
            <person name="Liang C."/>
            <person name="Lipzen A."/>
            <person name="Lutzoni F."/>
            <person name="Magnuson J."/>
            <person name="Mondo S."/>
            <person name="Nolan M."/>
            <person name="Ohm R."/>
            <person name="Pangilinan J."/>
            <person name="Park H.-J."/>
            <person name="Ramirez L."/>
            <person name="Alfaro M."/>
            <person name="Sun H."/>
            <person name="Tritt A."/>
            <person name="Yoshinaga Y."/>
            <person name="Zwiers L.-H."/>
            <person name="Turgeon B."/>
            <person name="Goodwin S."/>
            <person name="Spatafora J."/>
            <person name="Crous P."/>
            <person name="Grigoriev I."/>
        </authorList>
    </citation>
    <scope>NUCLEOTIDE SEQUENCE</scope>
    <source>
        <strain evidence="1">CBS 122368</strain>
    </source>
</reference>
<dbReference type="Proteomes" id="UP000800094">
    <property type="component" value="Unassembled WGS sequence"/>
</dbReference>
<name>A0A6A6HW18_9PLEO</name>
<evidence type="ECO:0000313" key="2">
    <source>
        <dbReference type="Proteomes" id="UP000800094"/>
    </source>
</evidence>